<proteinExistence type="predicted"/>
<accession>A0A2Z7D9D1</accession>
<evidence type="ECO:0000313" key="1">
    <source>
        <dbReference type="EMBL" id="KZV56489.1"/>
    </source>
</evidence>
<reference evidence="1 2" key="1">
    <citation type="journal article" date="2015" name="Proc. Natl. Acad. Sci. U.S.A.">
        <title>The resurrection genome of Boea hygrometrica: A blueprint for survival of dehydration.</title>
        <authorList>
            <person name="Xiao L."/>
            <person name="Yang G."/>
            <person name="Zhang L."/>
            <person name="Yang X."/>
            <person name="Zhao S."/>
            <person name="Ji Z."/>
            <person name="Zhou Q."/>
            <person name="Hu M."/>
            <person name="Wang Y."/>
            <person name="Chen M."/>
            <person name="Xu Y."/>
            <person name="Jin H."/>
            <person name="Xiao X."/>
            <person name="Hu G."/>
            <person name="Bao F."/>
            <person name="Hu Y."/>
            <person name="Wan P."/>
            <person name="Li L."/>
            <person name="Deng X."/>
            <person name="Kuang T."/>
            <person name="Xiang C."/>
            <person name="Zhu J.K."/>
            <person name="Oliver M.J."/>
            <person name="He Y."/>
        </authorList>
    </citation>
    <scope>NUCLEOTIDE SEQUENCE [LARGE SCALE GENOMIC DNA]</scope>
    <source>
        <strain evidence="2">cv. XS01</strain>
    </source>
</reference>
<dbReference type="AlphaFoldDB" id="A0A2Z7D9D1"/>
<name>A0A2Z7D9D1_9LAMI</name>
<sequence length="82" mass="10220">MKIQQRVSTSSWYLELAFAKRCRLNKLERQRFAFAISRRSKARKMKRRRVENQQMAFSRWLSADEEKREKLKRRRIEIQQMD</sequence>
<protein>
    <submittedName>
        <fullName evidence="1">Uncharacterized protein</fullName>
    </submittedName>
</protein>
<organism evidence="1 2">
    <name type="scientific">Dorcoceras hygrometricum</name>
    <dbReference type="NCBI Taxonomy" id="472368"/>
    <lineage>
        <taxon>Eukaryota</taxon>
        <taxon>Viridiplantae</taxon>
        <taxon>Streptophyta</taxon>
        <taxon>Embryophyta</taxon>
        <taxon>Tracheophyta</taxon>
        <taxon>Spermatophyta</taxon>
        <taxon>Magnoliopsida</taxon>
        <taxon>eudicotyledons</taxon>
        <taxon>Gunneridae</taxon>
        <taxon>Pentapetalae</taxon>
        <taxon>asterids</taxon>
        <taxon>lamiids</taxon>
        <taxon>Lamiales</taxon>
        <taxon>Gesneriaceae</taxon>
        <taxon>Didymocarpoideae</taxon>
        <taxon>Trichosporeae</taxon>
        <taxon>Loxocarpinae</taxon>
        <taxon>Dorcoceras</taxon>
    </lineage>
</organism>
<dbReference type="EMBL" id="KQ988193">
    <property type="protein sequence ID" value="KZV56489.1"/>
    <property type="molecule type" value="Genomic_DNA"/>
</dbReference>
<dbReference type="Proteomes" id="UP000250235">
    <property type="component" value="Unassembled WGS sequence"/>
</dbReference>
<evidence type="ECO:0000313" key="2">
    <source>
        <dbReference type="Proteomes" id="UP000250235"/>
    </source>
</evidence>
<keyword evidence="2" id="KW-1185">Reference proteome</keyword>
<gene>
    <name evidence="1" type="ORF">F511_22297</name>
</gene>